<evidence type="ECO:0000256" key="2">
    <source>
        <dbReference type="ARBA" id="ARBA00012759"/>
    </source>
</evidence>
<reference evidence="11" key="1">
    <citation type="submission" date="2020-05" db="EMBL/GenBank/DDBJ databases">
        <title>Mycena genomes resolve the evolution of fungal bioluminescence.</title>
        <authorList>
            <person name="Tsai I.J."/>
        </authorList>
    </citation>
    <scope>NUCLEOTIDE SEQUENCE</scope>
    <source>
        <strain evidence="11">160909Yilan</strain>
    </source>
</reference>
<evidence type="ECO:0000259" key="9">
    <source>
        <dbReference type="Pfam" id="PF12359"/>
    </source>
</evidence>
<name>A0A8H7DD35_9AGAR</name>
<dbReference type="Pfam" id="PF12359">
    <property type="entry name" value="DUF3645"/>
    <property type="match status" value="1"/>
</dbReference>
<dbReference type="PANTHER" id="PTHR13367">
    <property type="entry name" value="UBIQUITIN THIOESTERASE"/>
    <property type="match status" value="1"/>
</dbReference>
<keyword evidence="3" id="KW-0645">Protease</keyword>
<evidence type="ECO:0000256" key="1">
    <source>
        <dbReference type="ARBA" id="ARBA00000707"/>
    </source>
</evidence>
<feature type="region of interest" description="Disordered" evidence="7">
    <location>
        <begin position="3044"/>
        <end position="3066"/>
    </location>
</feature>
<dbReference type="EC" id="3.4.19.12" evidence="2"/>
<accession>A0A8H7DD35</accession>
<evidence type="ECO:0000256" key="7">
    <source>
        <dbReference type="SAM" id="MobiDB-lite"/>
    </source>
</evidence>
<feature type="domain" description="DUF3638" evidence="8">
    <location>
        <begin position="2004"/>
        <end position="2227"/>
    </location>
</feature>
<dbReference type="OrthoDB" id="3182339at2759"/>
<evidence type="ECO:0000256" key="5">
    <source>
        <dbReference type="ARBA" id="ARBA00022801"/>
    </source>
</evidence>
<feature type="compositionally biased region" description="Basic and acidic residues" evidence="7">
    <location>
        <begin position="2783"/>
        <end position="2792"/>
    </location>
</feature>
<sequence>MDRPALDYAINHLFLPPKLPQEDDYDVELQHVFLGHIAKCAEAFCKGLAADNVDHEIQTRWKLLRKSLDNFARIHGSGNLSKGFVQELIKGMESDDVLCLHIQSQNAGLILRRRKAEIFVEFFQASAPAALVTGTKGKLVIQYPAAPRLSIPIDPAFIDSFSGLLAELDCTTMPDAVPKTAKAGKKQEETRDVPDIRYISELVGGIARALTPVESIDLIASSTVYVTKRINDHVLWKSALLPWRRSPKWLLIRVVLQTTLAGWNLPEEYGYKAFITYILARTLESAVAKPDMSGDILFIMNAKIANRIWKLRSSFSPTLQSTSSFLIDSISRVISSVEGVLRRRWENVQALEARESTWVVPTKVEIDAALRFTLPRSSSFFETVKARGQALSTHTADFDRSTFEQRLEKDSHKQGAHSPGVSSPYLWFLILDWEKRMSSSSSDLGTLSDLSDRITYFDDMASSFKSRNPEIFSRIFLLVLELWVALDKLVTQRIRLLLDYPPELSITAFEPLLLPELSQMRRLHNIEIYFAERDARVRYHVSVFAHEPHTDSLPSRYFAGDWQMRSLRGAIHAEASLRKSEKIRELQEKSAVHASILREIGRLEHEYTRWQDRWGCWRSSHNSYCTRCTKQRQADDMRIMLFEWPLPEAETCNRHVVFELCVPEAFSIWRDTTYRLAQNHSSEPQEQDYPSPAVVLEDYGALKNHFVRPYNKQRIMIASTAKSFLQTHYRGHTFPCSQGDIIQNHPLRYRLWDRVAGKWLPSGFPLINIRSACTPDLPDPYKCLKWTMIDTIHASNNVIAQQSQCHHKLSYHEWENFGHLRAGVCLQWRNVIVQLISGVVDLASPAVHLLFQQAAWQAETASEPPAHYREAHFDLSDEYFGLQIVGVLEQRFASIAGNWKEGWTAATLVVVARRLFSLTPYDSVKREVLVLLSQLRQRLFIWMDDVLDLLNKSSGSAALSISRVDFVDRVLQLAASCRQTYAVGSTTSREIFRDSAALSIFIQCGIILHTNAPPNLSGLSPALRYLLERDVLIAVEALDHVDIISGNSDALDKAIMGMWKGFGRDSAPWRLVGEQWVTCVTSAESSDTQVRSVHLNLLSGNFLVDGQAQGTLPKEITNEPLFHLLFPNRSHWDIVPSRMKGMEYQLCDDMDGFQVHFKSGDELLIRIRDGSDFVSEFIAPKRLEGDFPRSLIVNMVHIFHEQSQSLDFYAAPSGWQPRHEASWRLDLTAQDSRFLRNTSDISEFVLDPVSSIAQQFSGTFGSLENCKTNLILSLRLGSRLHIKLPRYDLEFSAVLGGVHLESKELPGFYVSSVQSIGTLVGLQNKLVLRSVNGEMPKIFVPDGQVRIAECDTGHPRVTITPDVRHERIKILSYDIDDIAGRVVGDGSLVSWYQLALLHAATTSHLADPLLRRTGLYKAQEMLGSAQAFAFMSLESEHHAILQQFIDFLPVRDYYPPHLTSMETIEWHESLSVLFQCGRFVPLVNAILDYARKQALFHTSNQQSVLEYKGKISLWERADMRASRLVSDVQVGEFDLLATPERCFDSLESTTKEHDVAQVVTLVREWPRSLNFTSEFKLWNHFERWRNFSSEPPPNDRLGKHRDWLKAPFHEVWFRLFHLCRGSLDRNRDQYTLMVVLGILAYRRDIDLDLIRTLLALATNTDNNSVLTAARRVPMDTFNIDAGHTLTLNDVSNTVISNCQDHPDPAWMERQYGEEYDVWMQRKETAFRQKREEQQSRIASIIFERWPAPRAALPLPSVASHIQDILPLSSMAKYYTVKIADLRIAVENLFASKLRNRLLFERSDGLQHALNTIRCHGPPSMSLITALPPLSYSVALPPPKYKPVTLNSLLRKRSSSLINSALRELILDLEVMPIDGPKFQYIADLSGCVDAFEKKAPGTSPSNMFNSQRSLDSAPDENIQTDLLPLTQPERWMHLAGQWPSTGPQSLLNQLSRGQRELLSDHWKITLCQYAEKLAIQQQRRRISAFVKLGLTEESAREAATVGGQGWDPIAYPDWLLVQLDADILIRPLQANIAQHMMSPESHRNALMQLNMGEGKSSVIVPIISSALADGEQLVRVIVLKPLAAQMFQLLKQRVCTLANRRLFYLPFSRDVSLDLTKIRQIFDLFKECAENGGILLCQPEHVLSFKLMGLDAFSESETDEATRLLREIQSWLDSHARDILDESDEILNVRYQLIYTVGASKPLDGRPWRWQITQAIFSLLQTVAKTVPAGLEIGVAERDCQFPVVRILTPEGGQCLLDSAVQKIIAEDGLQQWISFRNYSEADKARVECYLRQATISIEEEEALRDISGEHFGHLLLVRGLFAHGILNVSLHEKRWRVDYGLDARRTMLAVPYRAKDSPAPRAEFGHPDMIIVLTCLSYYYGGLTDSQLDTSFKLLLNSDNPEAQYEFWVKGIKDLSATLANLRGLNLDDFVQKTRDVFPHLRYNKAVIDFYLSECVFPKEAREFEHKLTTNAWDLARTRSRLTTGFSGTNDNKYLLPLSIEQCDQDSQKHTNAQVLGYVLQQENRRVICTSSDNALGLLQRVVQQDPHVMVLLDVGAQVLELQNEDVAREWLKLDTRPEVEAAIYFDSSTDEIRVISRDGRIQPFASSLYKKQLGKTLVYLDEAHTRGTDFKFPGGTRAVVTLGPRLTKDKLVQGCMRMRRLGKDHSVPDEIYSRHVLSWTIKEMCEQIQNNGSLWANQGLNFDARHRALQEYDAGSRCYECTVGALREQESRTLEELYGVASRSEHACAEATSQLQRQIEEKCKQLGITPSDSALSEEQERELAHEKEDEREVERIADAKPREHEDRDLAYFIKTGTIARFSTFISLADCLAHTSWISLLPEGRTFRGTGVCATQDFRDTIVLSSTPFAGSMDSYLRPVQWVMSTSKSSDLLILISPFEANKWLPEIRRSSIVHLHLYSPRTSRNTFCLLDRLDSFTVPAERSVPLNPELLHELNLFAGQLFCADKSSMKKLCGILGLQLQSVSDMEGVQGAVDSTGFVKTEQARAVLGLQACSFVSSPLPFFRELIGARRKGQGFSLTHMGQILRGNDPKDPAFKDEEGESSQ</sequence>
<dbReference type="InterPro" id="IPR046541">
    <property type="entry name" value="DUF6606"/>
</dbReference>
<gene>
    <name evidence="11" type="ORF">MSAN_00737600</name>
</gene>
<evidence type="ECO:0000313" key="12">
    <source>
        <dbReference type="Proteomes" id="UP000623467"/>
    </source>
</evidence>
<comment type="catalytic activity">
    <reaction evidence="1">
        <text>Thiol-dependent hydrolysis of ester, thioester, amide, peptide and isopeptide bonds formed by the C-terminal Gly of ubiquitin (a 76-residue protein attached to proteins as an intracellular targeting signal).</text>
        <dbReference type="EC" id="3.4.19.12"/>
    </reaction>
</comment>
<feature type="region of interest" description="Disordered" evidence="7">
    <location>
        <begin position="2772"/>
        <end position="2792"/>
    </location>
</feature>
<dbReference type="Proteomes" id="UP000623467">
    <property type="component" value="Unassembled WGS sequence"/>
</dbReference>
<dbReference type="InterPro" id="IPR051346">
    <property type="entry name" value="OTU_Deubiquitinase"/>
</dbReference>
<organism evidence="11 12">
    <name type="scientific">Mycena sanguinolenta</name>
    <dbReference type="NCBI Taxonomy" id="230812"/>
    <lineage>
        <taxon>Eukaryota</taxon>
        <taxon>Fungi</taxon>
        <taxon>Dikarya</taxon>
        <taxon>Basidiomycota</taxon>
        <taxon>Agaricomycotina</taxon>
        <taxon>Agaricomycetes</taxon>
        <taxon>Agaricomycetidae</taxon>
        <taxon>Agaricales</taxon>
        <taxon>Marasmiineae</taxon>
        <taxon>Mycenaceae</taxon>
        <taxon>Mycena</taxon>
    </lineage>
</organism>
<comment type="caution">
    <text evidence="11">The sequence shown here is derived from an EMBL/GenBank/DDBJ whole genome shotgun (WGS) entry which is preliminary data.</text>
</comment>
<keyword evidence="6" id="KW-0788">Thiol protease</keyword>
<dbReference type="GO" id="GO:0004843">
    <property type="term" value="F:cysteine-type deubiquitinase activity"/>
    <property type="evidence" value="ECO:0007669"/>
    <property type="project" value="UniProtKB-EC"/>
</dbReference>
<evidence type="ECO:0000259" key="10">
    <source>
        <dbReference type="Pfam" id="PF20255"/>
    </source>
</evidence>
<dbReference type="EMBL" id="JACAZH010000004">
    <property type="protein sequence ID" value="KAF7371034.1"/>
    <property type="molecule type" value="Genomic_DNA"/>
</dbReference>
<dbReference type="InterPro" id="IPR022099">
    <property type="entry name" value="DUF3638"/>
</dbReference>
<keyword evidence="5" id="KW-0378">Hydrolase</keyword>
<evidence type="ECO:0000256" key="6">
    <source>
        <dbReference type="ARBA" id="ARBA00022807"/>
    </source>
</evidence>
<dbReference type="InterPro" id="IPR022105">
    <property type="entry name" value="DUF3645"/>
</dbReference>
<evidence type="ECO:0000259" key="8">
    <source>
        <dbReference type="Pfam" id="PF12340"/>
    </source>
</evidence>
<proteinExistence type="predicted"/>
<protein>
    <recommendedName>
        <fullName evidence="2">ubiquitinyl hydrolase 1</fullName>
        <ecNumber evidence="2">3.4.19.12</ecNumber>
    </recommendedName>
</protein>
<evidence type="ECO:0000256" key="4">
    <source>
        <dbReference type="ARBA" id="ARBA00022786"/>
    </source>
</evidence>
<feature type="compositionally biased region" description="Basic and acidic residues" evidence="7">
    <location>
        <begin position="3050"/>
        <end position="3059"/>
    </location>
</feature>
<dbReference type="PANTHER" id="PTHR13367:SF34">
    <property type="match status" value="1"/>
</dbReference>
<feature type="domain" description="DUF3645" evidence="9">
    <location>
        <begin position="2343"/>
        <end position="2375"/>
    </location>
</feature>
<keyword evidence="4" id="KW-0833">Ubl conjugation pathway</keyword>
<dbReference type="GO" id="GO:0006508">
    <property type="term" value="P:proteolysis"/>
    <property type="evidence" value="ECO:0007669"/>
    <property type="project" value="UniProtKB-KW"/>
</dbReference>
<dbReference type="Pfam" id="PF20255">
    <property type="entry name" value="DUF6606"/>
    <property type="match status" value="1"/>
</dbReference>
<keyword evidence="12" id="KW-1185">Reference proteome</keyword>
<evidence type="ECO:0000313" key="11">
    <source>
        <dbReference type="EMBL" id="KAF7371034.1"/>
    </source>
</evidence>
<evidence type="ECO:0000256" key="3">
    <source>
        <dbReference type="ARBA" id="ARBA00022670"/>
    </source>
</evidence>
<dbReference type="Pfam" id="PF12340">
    <property type="entry name" value="DUF3638"/>
    <property type="match status" value="1"/>
</dbReference>
<feature type="domain" description="DUF6606" evidence="10">
    <location>
        <begin position="10"/>
        <end position="284"/>
    </location>
</feature>